<dbReference type="OrthoDB" id="3886054at2759"/>
<organism evidence="2 3">
    <name type="scientific">Salinomyces thailandicus</name>
    <dbReference type="NCBI Taxonomy" id="706561"/>
    <lineage>
        <taxon>Eukaryota</taxon>
        <taxon>Fungi</taxon>
        <taxon>Dikarya</taxon>
        <taxon>Ascomycota</taxon>
        <taxon>Pezizomycotina</taxon>
        <taxon>Dothideomycetes</taxon>
        <taxon>Dothideomycetidae</taxon>
        <taxon>Mycosphaerellales</taxon>
        <taxon>Teratosphaeriaceae</taxon>
        <taxon>Salinomyces</taxon>
    </lineage>
</organism>
<feature type="compositionally biased region" description="Low complexity" evidence="1">
    <location>
        <begin position="475"/>
        <end position="490"/>
    </location>
</feature>
<feature type="region of interest" description="Disordered" evidence="1">
    <location>
        <begin position="1"/>
        <end position="21"/>
    </location>
</feature>
<feature type="region of interest" description="Disordered" evidence="1">
    <location>
        <begin position="461"/>
        <end position="538"/>
    </location>
</feature>
<dbReference type="SUPFAM" id="SSF52540">
    <property type="entry name" value="P-loop containing nucleoside triphosphate hydrolases"/>
    <property type="match status" value="1"/>
</dbReference>
<feature type="compositionally biased region" description="Basic and acidic residues" evidence="1">
    <location>
        <begin position="465"/>
        <end position="474"/>
    </location>
</feature>
<dbReference type="Proteomes" id="UP000308549">
    <property type="component" value="Unassembled WGS sequence"/>
</dbReference>
<evidence type="ECO:0000256" key="1">
    <source>
        <dbReference type="SAM" id="MobiDB-lite"/>
    </source>
</evidence>
<name>A0A4U0TP87_9PEZI</name>
<dbReference type="InterPro" id="IPR027417">
    <property type="entry name" value="P-loop_NTPase"/>
</dbReference>
<feature type="region of interest" description="Disordered" evidence="1">
    <location>
        <begin position="413"/>
        <end position="438"/>
    </location>
</feature>
<feature type="compositionally biased region" description="Basic and acidic residues" evidence="1">
    <location>
        <begin position="10"/>
        <end position="21"/>
    </location>
</feature>
<dbReference type="Gene3D" id="3.40.50.300">
    <property type="entry name" value="P-loop containing nucleotide triphosphate hydrolases"/>
    <property type="match status" value="1"/>
</dbReference>
<proteinExistence type="predicted"/>
<dbReference type="AlphaFoldDB" id="A0A4U0TP87"/>
<sequence>MGQVPSYEDGADKIAARQASAKDPRLRLKYGLPDPYVKQPARAAHWPSPVCGLEGRKRAREPADTGHGCGRVKESGMLFSCSSEMELELESCKRMKVEECGVEDVAGLAGARDGTVFTTVEEQKRATIAATQAAEAFLEGLAPAIAVNRAANDAKLSADLAADMPERLPPSSLCSLHSCPPTWSDLLGNCRFAAHLSDVLPDHPTPNQTSILRPLSRGLSAIAYGTNGAEEQLAVRLALLCAYFDTWSPPQTARRGADRPHPAAVYLAPTREQCEAFASSLRELNTAPRIVVFGSWSDRQGIPHPSSLSDSILCSTPAGLLGCVSQGGAVLAHATIIVLDYAEEVITDKTCDKVSQIQDLLRKQRASSDQPLKQAQLIIGARLTSVQLRKLESHASRFFSQQPVTLRLESVKDDSSADLLAPRPARNGSHPTPPLQALRGPYADAQLAKLDMNASRLFSQQPVSRKLESAKDDSSAASDAPRPARSSSHNPTPPPHAPRAPRANARPPKLGMNASSFQQPVARKVESSEDESGRFSVPRYVRNSSHLTLLPKRAPHANAQPTSSAETKPLRNSLSLSYAVANQPAHKLILLQKFIDTSFAHKCAVIVFAPEPPTFNSDPSRTLSLLPGLFPYIKFEQIALGGLNPALSNRCTDILSSYPRTVLLVTTDKASSSISFPGLQHPRNNKAATTTTTNTTATTKPGPLLLNTCLFQIYKEHGPRSWFQKYEEFLQSLAAVAQVRNCLTLLTEAEVKAGHGNKISKWLELQKRHVPACLRGVSQS</sequence>
<protein>
    <submittedName>
        <fullName evidence="2">Uncharacterized protein</fullName>
    </submittedName>
</protein>
<keyword evidence="3" id="KW-1185">Reference proteome</keyword>
<evidence type="ECO:0000313" key="2">
    <source>
        <dbReference type="EMBL" id="TKA23767.1"/>
    </source>
</evidence>
<feature type="compositionally biased region" description="Basic and acidic residues" evidence="1">
    <location>
        <begin position="523"/>
        <end position="533"/>
    </location>
</feature>
<dbReference type="EMBL" id="NAJL01000051">
    <property type="protein sequence ID" value="TKA23767.1"/>
    <property type="molecule type" value="Genomic_DNA"/>
</dbReference>
<reference evidence="2 3" key="1">
    <citation type="submission" date="2017-03" db="EMBL/GenBank/DDBJ databases">
        <title>Genomes of endolithic fungi from Antarctica.</title>
        <authorList>
            <person name="Coleine C."/>
            <person name="Masonjones S."/>
            <person name="Stajich J.E."/>
        </authorList>
    </citation>
    <scope>NUCLEOTIDE SEQUENCE [LARGE SCALE GENOMIC DNA]</scope>
    <source>
        <strain evidence="2 3">CCFEE 6315</strain>
    </source>
</reference>
<gene>
    <name evidence="2" type="ORF">B0A50_07049</name>
</gene>
<comment type="caution">
    <text evidence="2">The sequence shown here is derived from an EMBL/GenBank/DDBJ whole genome shotgun (WGS) entry which is preliminary data.</text>
</comment>
<accession>A0A4U0TP87</accession>
<evidence type="ECO:0000313" key="3">
    <source>
        <dbReference type="Proteomes" id="UP000308549"/>
    </source>
</evidence>